<sequence>MSTPQKSPFESNILRILRNEIQYQSEYAPPQQAAKKFDLYMVEDRPGEQWITLRGTSALDEDIKIEATMFHGLLVDISKGEGCDSLEFVCSAWPDCLEIQKVYFFKRDGLLAQPYMGPNLRNLDKKIQNALHEFLKARGVKVDLCVFLHEFMMKKGRTELIWWLGKIKSFVEK</sequence>
<dbReference type="InterPro" id="IPR003428">
    <property type="entry name" value="MAM33"/>
</dbReference>
<accession>A0ABC8UHL1</accession>
<dbReference type="Gene3D" id="3.10.280.10">
    <property type="entry name" value="Mitochondrial glycoprotein"/>
    <property type="match status" value="2"/>
</dbReference>
<reference evidence="1 2" key="1">
    <citation type="submission" date="2024-02" db="EMBL/GenBank/DDBJ databases">
        <authorList>
            <person name="Vignale AGUSTIN F."/>
            <person name="Sosa J E."/>
            <person name="Modenutti C."/>
        </authorList>
    </citation>
    <scope>NUCLEOTIDE SEQUENCE [LARGE SCALE GENOMIC DNA]</scope>
</reference>
<dbReference type="EMBL" id="CAUOFW020007725">
    <property type="protein sequence ID" value="CAK9180473.1"/>
    <property type="molecule type" value="Genomic_DNA"/>
</dbReference>
<dbReference type="Proteomes" id="UP001642360">
    <property type="component" value="Unassembled WGS sequence"/>
</dbReference>
<dbReference type="Pfam" id="PF02330">
    <property type="entry name" value="MAM33"/>
    <property type="match status" value="1"/>
</dbReference>
<evidence type="ECO:0000313" key="2">
    <source>
        <dbReference type="Proteomes" id="UP001642360"/>
    </source>
</evidence>
<gene>
    <name evidence="1" type="ORF">ILEXP_LOCUS50473</name>
</gene>
<dbReference type="SUPFAM" id="SSF54529">
    <property type="entry name" value="Mitochondrial glycoprotein MAM33-like"/>
    <property type="match status" value="1"/>
</dbReference>
<protein>
    <recommendedName>
        <fullName evidence="3">Mitochondrial glycoprotein</fullName>
    </recommendedName>
</protein>
<dbReference type="AlphaFoldDB" id="A0ABC8UHL1"/>
<keyword evidence="2" id="KW-1185">Reference proteome</keyword>
<dbReference type="InterPro" id="IPR036561">
    <property type="entry name" value="MAM33_sf"/>
</dbReference>
<dbReference type="PANTHER" id="PTHR10826:SF14">
    <property type="entry name" value="MITOCHONDRIAL GLYCOPROTEIN FAMILY PROTEIN"/>
    <property type="match status" value="1"/>
</dbReference>
<organism evidence="1 2">
    <name type="scientific">Ilex paraguariensis</name>
    <name type="common">yerba mate</name>
    <dbReference type="NCBI Taxonomy" id="185542"/>
    <lineage>
        <taxon>Eukaryota</taxon>
        <taxon>Viridiplantae</taxon>
        <taxon>Streptophyta</taxon>
        <taxon>Embryophyta</taxon>
        <taxon>Tracheophyta</taxon>
        <taxon>Spermatophyta</taxon>
        <taxon>Magnoliopsida</taxon>
        <taxon>eudicotyledons</taxon>
        <taxon>Gunneridae</taxon>
        <taxon>Pentapetalae</taxon>
        <taxon>asterids</taxon>
        <taxon>campanulids</taxon>
        <taxon>Aquifoliales</taxon>
        <taxon>Aquifoliaceae</taxon>
        <taxon>Ilex</taxon>
    </lineage>
</organism>
<dbReference type="PANTHER" id="PTHR10826">
    <property type="entry name" value="COMPLEMENT COMPONENT 1"/>
    <property type="match status" value="1"/>
</dbReference>
<comment type="caution">
    <text evidence="1">The sequence shown here is derived from an EMBL/GenBank/DDBJ whole genome shotgun (WGS) entry which is preliminary data.</text>
</comment>
<name>A0ABC8UHL1_9AQUA</name>
<evidence type="ECO:0008006" key="3">
    <source>
        <dbReference type="Google" id="ProtNLM"/>
    </source>
</evidence>
<proteinExistence type="predicted"/>
<evidence type="ECO:0000313" key="1">
    <source>
        <dbReference type="EMBL" id="CAK9180473.1"/>
    </source>
</evidence>